<dbReference type="CDD" id="cd06127">
    <property type="entry name" value="DEDDh"/>
    <property type="match status" value="1"/>
</dbReference>
<dbReference type="GO" id="GO:0004527">
    <property type="term" value="F:exonuclease activity"/>
    <property type="evidence" value="ECO:0007669"/>
    <property type="project" value="UniProtKB-ARBA"/>
</dbReference>
<dbReference type="SMART" id="SM00479">
    <property type="entry name" value="EXOIII"/>
    <property type="match status" value="1"/>
</dbReference>
<evidence type="ECO:0000313" key="2">
    <source>
        <dbReference type="EMBL" id="ATY30597.1"/>
    </source>
</evidence>
<evidence type="ECO:0000259" key="1">
    <source>
        <dbReference type="SMART" id="SM00479"/>
    </source>
</evidence>
<dbReference type="SUPFAM" id="SSF53098">
    <property type="entry name" value="Ribonuclease H-like"/>
    <property type="match status" value="1"/>
</dbReference>
<dbReference type="Gene3D" id="3.30.420.10">
    <property type="entry name" value="Ribonuclease H-like superfamily/Ribonuclease H"/>
    <property type="match status" value="1"/>
</dbReference>
<dbReference type="GO" id="GO:0006259">
    <property type="term" value="P:DNA metabolic process"/>
    <property type="evidence" value="ECO:0007669"/>
    <property type="project" value="UniProtKB-ARBA"/>
</dbReference>
<accession>A0A2K8M9Q6</accession>
<keyword evidence="3" id="KW-1185">Reference proteome</keyword>
<dbReference type="KEGG" id="sphc:CVN68_00115"/>
<reference evidence="2 3" key="1">
    <citation type="submission" date="2017-11" db="EMBL/GenBank/DDBJ databases">
        <title>Complete genome sequence of Sphingomonas sp. Strain Cra20, a psychrotolerant potential plant growth promoting rhizobacteria.</title>
        <authorList>
            <person name="Luo Y."/>
        </authorList>
    </citation>
    <scope>NUCLEOTIDE SEQUENCE [LARGE SCALE GENOMIC DNA]</scope>
    <source>
        <strain evidence="2 3">Cra20</strain>
    </source>
</reference>
<dbReference type="EMBL" id="CP024923">
    <property type="protein sequence ID" value="ATY30597.1"/>
    <property type="molecule type" value="Genomic_DNA"/>
</dbReference>
<name>A0A2K8M9Q6_9SPHN</name>
<dbReference type="RefSeq" id="WP_100280412.1">
    <property type="nucleotide sequence ID" value="NZ_CP024923.1"/>
</dbReference>
<dbReference type="GO" id="GO:0003676">
    <property type="term" value="F:nucleic acid binding"/>
    <property type="evidence" value="ECO:0007669"/>
    <property type="project" value="InterPro"/>
</dbReference>
<gene>
    <name evidence="2" type="ORF">CVN68_00115</name>
</gene>
<protein>
    <submittedName>
        <fullName evidence="2">DNA polymerase III subunit epsilon</fullName>
    </submittedName>
</protein>
<dbReference type="OrthoDB" id="7427781at2"/>
<organism evidence="2 3">
    <name type="scientific">Sphingomonas psychrotolerans</name>
    <dbReference type="NCBI Taxonomy" id="1327635"/>
    <lineage>
        <taxon>Bacteria</taxon>
        <taxon>Pseudomonadati</taxon>
        <taxon>Pseudomonadota</taxon>
        <taxon>Alphaproteobacteria</taxon>
        <taxon>Sphingomonadales</taxon>
        <taxon>Sphingomonadaceae</taxon>
        <taxon>Sphingomonas</taxon>
    </lineage>
</organism>
<evidence type="ECO:0000313" key="3">
    <source>
        <dbReference type="Proteomes" id="UP000229081"/>
    </source>
</evidence>
<feature type="domain" description="Exonuclease" evidence="1">
    <location>
        <begin position="46"/>
        <end position="209"/>
    </location>
</feature>
<proteinExistence type="predicted"/>
<sequence length="296" mass="33290">MLNEVDVNVAAERLGLDRDFRVLRRLALKDEVALLKEPDDETSIGVIVDVETTGLDPAIDRVIELAVRRFRFDGAGRVVETERAWCWREDPGRSLDPEITRLTGITDADLVGRGINDAVAEALLCSAQVVIAHHAAFDRKFVEHRLTGAVGLAWCCSCQEVDWRGSGFDGRGLGWLCAQAGWFFDGHRAESDVDAVLTLLGVEMQDGRTALRELLDAAAETSILISAVGANFEVKDKLRRRGYRWSASERVWAKEVFSSCRYDEEAWLMEHVYAPQYRPRSFAPQLLERTSRERHS</sequence>
<dbReference type="InterPro" id="IPR013520">
    <property type="entry name" value="Ribonucl_H"/>
</dbReference>
<dbReference type="Pfam" id="PF00929">
    <property type="entry name" value="RNase_T"/>
    <property type="match status" value="1"/>
</dbReference>
<dbReference type="Proteomes" id="UP000229081">
    <property type="component" value="Chromosome"/>
</dbReference>
<dbReference type="AlphaFoldDB" id="A0A2K8M9Q6"/>
<dbReference type="InterPro" id="IPR012337">
    <property type="entry name" value="RNaseH-like_sf"/>
</dbReference>
<dbReference type="InterPro" id="IPR036397">
    <property type="entry name" value="RNaseH_sf"/>
</dbReference>
<dbReference type="NCBIfam" id="NF006615">
    <property type="entry name" value="PRK09182.1"/>
    <property type="match status" value="1"/>
</dbReference>